<evidence type="ECO:0000313" key="7">
    <source>
        <dbReference type="Proteomes" id="UP000199024"/>
    </source>
</evidence>
<dbReference type="GO" id="GO:0071949">
    <property type="term" value="F:FAD binding"/>
    <property type="evidence" value="ECO:0007669"/>
    <property type="project" value="InterPro"/>
</dbReference>
<evidence type="ECO:0000259" key="5">
    <source>
        <dbReference type="PROSITE" id="PS51387"/>
    </source>
</evidence>
<evidence type="ECO:0000256" key="2">
    <source>
        <dbReference type="ARBA" id="ARBA00022630"/>
    </source>
</evidence>
<proteinExistence type="predicted"/>
<dbReference type="AlphaFoldDB" id="A0A1I6MR63"/>
<dbReference type="GO" id="GO:0016491">
    <property type="term" value="F:oxidoreductase activity"/>
    <property type="evidence" value="ECO:0007669"/>
    <property type="project" value="UniProtKB-KW"/>
</dbReference>
<keyword evidence="2" id="KW-0285">Flavoprotein</keyword>
<dbReference type="Gene3D" id="1.10.45.10">
    <property type="entry name" value="Vanillyl-alcohol Oxidase, Chain A, domain 4"/>
    <property type="match status" value="1"/>
</dbReference>
<protein>
    <submittedName>
        <fullName evidence="6">Glycolate oxidase</fullName>
    </submittedName>
</protein>
<sequence length="490" mass="52370">MKTQDHALLPAVILAELEAAVGRDGLLVERSQLQTYECDGLTAIRTLPSAVVLPRSTAQVQAVVQTCARHKIAFVARGAGTGLSGGALPAEGGIVISFARMTEILNVDLVNQRMTVQPGVINNHLTARVAPHGYFYAPDPSSQSVCTIGGNVAENAGGAHCLKYGFTTTHVLGLEVVLPTGEKVHLGAPTLDAPGYDLLGVFVGSEGTLGVATEITLRIVKKPETVQVLLAAFDSIACAGQTVSDIIAAAILPAAMEIMDRLSIQSAEAAVHPNYPVCEALLLIELDGPAAEVALQMDQVRQLCRDNGAWEDRLAHTERERMLVWKGRKAAFAAAGRLAPNYIVQDGVIPRTRLPEVLDRIAQMSQEVGLQVTNVFHAGDGNLHPIVLYDASIPGQEQIAVNLSLGILRVCVDLGGSITGEHGVGREKQESMGYMYAEPDLSTMHRVRHAFDPENISNPDKLFPRPRLCGEKTGPYTPHPLETAGIAEYF</sequence>
<dbReference type="SUPFAM" id="SSF55103">
    <property type="entry name" value="FAD-linked oxidases, C-terminal domain"/>
    <property type="match status" value="1"/>
</dbReference>
<dbReference type="InterPro" id="IPR016171">
    <property type="entry name" value="Vanillyl_alc_oxidase_C-sub2"/>
</dbReference>
<dbReference type="PROSITE" id="PS51387">
    <property type="entry name" value="FAD_PCMH"/>
    <property type="match status" value="1"/>
</dbReference>
<dbReference type="PANTHER" id="PTHR42934">
    <property type="entry name" value="GLYCOLATE OXIDASE SUBUNIT GLCD"/>
    <property type="match status" value="1"/>
</dbReference>
<keyword evidence="7" id="KW-1185">Reference proteome</keyword>
<dbReference type="InterPro" id="IPR016166">
    <property type="entry name" value="FAD-bd_PCMH"/>
</dbReference>
<gene>
    <name evidence="6" type="ORF">SAMN05421771_3351</name>
</gene>
<dbReference type="RefSeq" id="WP_089840808.1">
    <property type="nucleotide sequence ID" value="NZ_FOZL01000001.1"/>
</dbReference>
<evidence type="ECO:0000256" key="3">
    <source>
        <dbReference type="ARBA" id="ARBA00022827"/>
    </source>
</evidence>
<evidence type="ECO:0000313" key="6">
    <source>
        <dbReference type="EMBL" id="SFS18124.1"/>
    </source>
</evidence>
<dbReference type="InterPro" id="IPR016164">
    <property type="entry name" value="FAD-linked_Oxase-like_C"/>
</dbReference>
<dbReference type="Proteomes" id="UP000199024">
    <property type="component" value="Unassembled WGS sequence"/>
</dbReference>
<feature type="domain" description="FAD-binding PCMH-type" evidence="5">
    <location>
        <begin position="44"/>
        <end position="222"/>
    </location>
</feature>
<dbReference type="InterPro" id="IPR004113">
    <property type="entry name" value="FAD-bd_oxidored_4_C"/>
</dbReference>
<dbReference type="Gene3D" id="3.30.465.10">
    <property type="match status" value="1"/>
</dbReference>
<dbReference type="InterPro" id="IPR016169">
    <property type="entry name" value="FAD-bd_PCMH_sub2"/>
</dbReference>
<organism evidence="6 7">
    <name type="scientific">Granulicella pectinivorans</name>
    <dbReference type="NCBI Taxonomy" id="474950"/>
    <lineage>
        <taxon>Bacteria</taxon>
        <taxon>Pseudomonadati</taxon>
        <taxon>Acidobacteriota</taxon>
        <taxon>Terriglobia</taxon>
        <taxon>Terriglobales</taxon>
        <taxon>Acidobacteriaceae</taxon>
        <taxon>Granulicella</taxon>
    </lineage>
</organism>
<dbReference type="OrthoDB" id="9767256at2"/>
<name>A0A1I6MR63_9BACT</name>
<dbReference type="PANTHER" id="PTHR42934:SF1">
    <property type="entry name" value="GLYCOLATE OXIDASE SUBUNIT GLCD"/>
    <property type="match status" value="1"/>
</dbReference>
<dbReference type="Pfam" id="PF02913">
    <property type="entry name" value="FAD-oxidase_C"/>
    <property type="match status" value="1"/>
</dbReference>
<dbReference type="InterPro" id="IPR036318">
    <property type="entry name" value="FAD-bd_PCMH-like_sf"/>
</dbReference>
<dbReference type="InterPro" id="IPR006094">
    <property type="entry name" value="Oxid_FAD_bind_N"/>
</dbReference>
<evidence type="ECO:0000256" key="1">
    <source>
        <dbReference type="ARBA" id="ARBA00001974"/>
    </source>
</evidence>
<dbReference type="InterPro" id="IPR051914">
    <property type="entry name" value="FAD-linked_OxidoTrans_Type4"/>
</dbReference>
<dbReference type="Pfam" id="PF01565">
    <property type="entry name" value="FAD_binding_4"/>
    <property type="match status" value="1"/>
</dbReference>
<dbReference type="STRING" id="474950.SAMN05421771_3351"/>
<keyword evidence="3" id="KW-0274">FAD</keyword>
<dbReference type="SUPFAM" id="SSF56176">
    <property type="entry name" value="FAD-binding/transporter-associated domain-like"/>
    <property type="match status" value="1"/>
</dbReference>
<comment type="cofactor">
    <cofactor evidence="1">
        <name>FAD</name>
        <dbReference type="ChEBI" id="CHEBI:57692"/>
    </cofactor>
</comment>
<dbReference type="EMBL" id="FOZL01000001">
    <property type="protein sequence ID" value="SFS18124.1"/>
    <property type="molecule type" value="Genomic_DNA"/>
</dbReference>
<evidence type="ECO:0000256" key="4">
    <source>
        <dbReference type="ARBA" id="ARBA00023002"/>
    </source>
</evidence>
<keyword evidence="4" id="KW-0560">Oxidoreductase</keyword>
<dbReference type="Gene3D" id="3.30.70.2740">
    <property type="match status" value="1"/>
</dbReference>
<accession>A0A1I6MR63</accession>
<reference evidence="6 7" key="1">
    <citation type="submission" date="2016-10" db="EMBL/GenBank/DDBJ databases">
        <authorList>
            <person name="de Groot N.N."/>
        </authorList>
    </citation>
    <scope>NUCLEOTIDE SEQUENCE [LARGE SCALE GENOMIC DNA]</scope>
    <source>
        <strain evidence="6 7">DSM 21001</strain>
    </source>
</reference>